<dbReference type="Gene3D" id="2.60.120.920">
    <property type="match status" value="1"/>
</dbReference>
<dbReference type="EMBL" id="AGNL01033529">
    <property type="protein sequence ID" value="EJK55651.1"/>
    <property type="molecule type" value="Genomic_DNA"/>
</dbReference>
<dbReference type="InterPro" id="IPR013320">
    <property type="entry name" value="ConA-like_dom_sf"/>
</dbReference>
<dbReference type="OrthoDB" id="195558at2759"/>
<dbReference type="SUPFAM" id="SSF49899">
    <property type="entry name" value="Concanavalin A-like lectins/glucanases"/>
    <property type="match status" value="1"/>
</dbReference>
<proteinExistence type="predicted"/>
<protein>
    <recommendedName>
        <fullName evidence="3">B30.2/SPRY domain-containing protein</fullName>
    </recommendedName>
</protein>
<evidence type="ECO:0000313" key="1">
    <source>
        <dbReference type="EMBL" id="EJK55651.1"/>
    </source>
</evidence>
<dbReference type="InterPro" id="IPR043136">
    <property type="entry name" value="B30.2/SPRY_sf"/>
</dbReference>
<keyword evidence="2" id="KW-1185">Reference proteome</keyword>
<name>K0S3Y1_THAOC</name>
<evidence type="ECO:0000313" key="2">
    <source>
        <dbReference type="Proteomes" id="UP000266841"/>
    </source>
</evidence>
<reference evidence="1 2" key="1">
    <citation type="journal article" date="2012" name="Genome Biol.">
        <title>Genome and low-iron response of an oceanic diatom adapted to chronic iron limitation.</title>
        <authorList>
            <person name="Lommer M."/>
            <person name="Specht M."/>
            <person name="Roy A.S."/>
            <person name="Kraemer L."/>
            <person name="Andreson R."/>
            <person name="Gutowska M.A."/>
            <person name="Wolf J."/>
            <person name="Bergner S.V."/>
            <person name="Schilhabel M.B."/>
            <person name="Klostermeier U.C."/>
            <person name="Beiko R.G."/>
            <person name="Rosenstiel P."/>
            <person name="Hippler M."/>
            <person name="Laroche J."/>
        </authorList>
    </citation>
    <scope>NUCLEOTIDE SEQUENCE [LARGE SCALE GENOMIC DNA]</scope>
    <source>
        <strain evidence="1 2">CCMP1005</strain>
    </source>
</reference>
<organism evidence="1 2">
    <name type="scientific">Thalassiosira oceanica</name>
    <name type="common">Marine diatom</name>
    <dbReference type="NCBI Taxonomy" id="159749"/>
    <lineage>
        <taxon>Eukaryota</taxon>
        <taxon>Sar</taxon>
        <taxon>Stramenopiles</taxon>
        <taxon>Ochrophyta</taxon>
        <taxon>Bacillariophyta</taxon>
        <taxon>Coscinodiscophyceae</taxon>
        <taxon>Thalassiosirophycidae</taxon>
        <taxon>Thalassiosirales</taxon>
        <taxon>Thalassiosiraceae</taxon>
        <taxon>Thalassiosira</taxon>
    </lineage>
</organism>
<gene>
    <name evidence="1" type="ORF">THAOC_24594</name>
</gene>
<evidence type="ECO:0008006" key="3">
    <source>
        <dbReference type="Google" id="ProtNLM"/>
    </source>
</evidence>
<dbReference type="AlphaFoldDB" id="K0S3Y1"/>
<comment type="caution">
    <text evidence="1">The sequence shown here is derived from an EMBL/GenBank/DDBJ whole genome shotgun (WGS) entry which is preliminary data.</text>
</comment>
<accession>K0S3Y1</accession>
<dbReference type="Proteomes" id="UP000266841">
    <property type="component" value="Unassembled WGS sequence"/>
</dbReference>
<sequence>MPGLDAGAYREDFDFLDHSFFTDFRAQRSDDWGDSNVHACDFHSSHGTISWTDWDDYEIDNEWEGMESCESGDTVGMLLNLDGGTLTVYRNNRRLGVMQDGLSGPYCWYASLLSRQTVTDTVSIKRCALPNSDGAMAT</sequence>